<dbReference type="PANTHER" id="PTHR21459">
    <property type="entry name" value="PROTEIN CBG08968"/>
    <property type="match status" value="1"/>
</dbReference>
<protein>
    <submittedName>
        <fullName evidence="2">Uncharacterized protein</fullName>
    </submittedName>
</protein>
<sequence length="280" mass="31616">MAGTDIVEIQETQNSILNKLKALEERNNSTCNHDSTGPALYSTLVKFRRDSRTVAEKSCRITWVGIDEQIDEPATIAFDREAVKEVIECSGDEDLLAEWRGRQIDVRRHPPIRNDSHDRRPRIIKITLRNQELRDKLLAYMKKGRLSLTKHCVHSYARNDYTKEELEYDRALRKKAGMLNHHEGRLIYVVRDLSIHKLRNPRPLPSSPSKISSSGSGSGAGNNIGTQIPKLNSPIANLNLPQQLDDSEIVVTPTLLGSLPITHGPSTSSEIEQQRTSSRR</sequence>
<reference evidence="2 3" key="1">
    <citation type="submission" date="2013-12" db="EMBL/GenBank/DDBJ databases">
        <title>Draft genome of the parsitic nematode Ancylostoma duodenale.</title>
        <authorList>
            <person name="Mitreva M."/>
        </authorList>
    </citation>
    <scope>NUCLEOTIDE SEQUENCE [LARGE SCALE GENOMIC DNA]</scope>
    <source>
        <strain evidence="2 3">Zhejiang</strain>
    </source>
</reference>
<evidence type="ECO:0000256" key="1">
    <source>
        <dbReference type="SAM" id="MobiDB-lite"/>
    </source>
</evidence>
<organism evidence="2 3">
    <name type="scientific">Ancylostoma duodenale</name>
    <dbReference type="NCBI Taxonomy" id="51022"/>
    <lineage>
        <taxon>Eukaryota</taxon>
        <taxon>Metazoa</taxon>
        <taxon>Ecdysozoa</taxon>
        <taxon>Nematoda</taxon>
        <taxon>Chromadorea</taxon>
        <taxon>Rhabditida</taxon>
        <taxon>Rhabditina</taxon>
        <taxon>Rhabditomorpha</taxon>
        <taxon>Strongyloidea</taxon>
        <taxon>Ancylostomatidae</taxon>
        <taxon>Ancylostomatinae</taxon>
        <taxon>Ancylostoma</taxon>
    </lineage>
</organism>
<evidence type="ECO:0000313" key="3">
    <source>
        <dbReference type="Proteomes" id="UP000054047"/>
    </source>
</evidence>
<dbReference type="Proteomes" id="UP000054047">
    <property type="component" value="Unassembled WGS sequence"/>
</dbReference>
<evidence type="ECO:0000313" key="2">
    <source>
        <dbReference type="EMBL" id="KIH50203.1"/>
    </source>
</evidence>
<feature type="region of interest" description="Disordered" evidence="1">
    <location>
        <begin position="199"/>
        <end position="228"/>
    </location>
</feature>
<feature type="region of interest" description="Disordered" evidence="1">
    <location>
        <begin position="257"/>
        <end position="280"/>
    </location>
</feature>
<accession>A0A0C2C1S7</accession>
<dbReference type="PANTHER" id="PTHR21459:SF2">
    <property type="entry name" value="PROTEIN CBG08968"/>
    <property type="match status" value="1"/>
</dbReference>
<dbReference type="AlphaFoldDB" id="A0A0C2C1S7"/>
<feature type="compositionally biased region" description="Polar residues" evidence="1">
    <location>
        <begin position="264"/>
        <end position="280"/>
    </location>
</feature>
<gene>
    <name evidence="2" type="ORF">ANCDUO_19720</name>
</gene>
<dbReference type="EMBL" id="KN750436">
    <property type="protein sequence ID" value="KIH50203.1"/>
    <property type="molecule type" value="Genomic_DNA"/>
</dbReference>
<dbReference type="OrthoDB" id="5859941at2759"/>
<keyword evidence="3" id="KW-1185">Reference proteome</keyword>
<name>A0A0C2C1S7_9BILA</name>
<proteinExistence type="predicted"/>